<keyword evidence="5 12" id="KW-0552">Olfaction</keyword>
<keyword evidence="7 11" id="KW-0297">G-protein coupled receptor</keyword>
<gene>
    <name evidence="14" type="ORF">MONAX_5E005742</name>
</gene>
<dbReference type="EMBL" id="CABDUW010003823">
    <property type="protein sequence ID" value="VTJ89796.1"/>
    <property type="molecule type" value="Genomic_DNA"/>
</dbReference>
<evidence type="ECO:0000256" key="9">
    <source>
        <dbReference type="ARBA" id="ARBA00023170"/>
    </source>
</evidence>
<proteinExistence type="inferred from homology"/>
<evidence type="ECO:0000256" key="12">
    <source>
        <dbReference type="RuleBase" id="RU363047"/>
    </source>
</evidence>
<keyword evidence="4 11" id="KW-0812">Transmembrane</keyword>
<keyword evidence="15" id="KW-1185">Reference proteome</keyword>
<feature type="transmembrane region" description="Helical" evidence="12">
    <location>
        <begin position="285"/>
        <end position="306"/>
    </location>
</feature>
<dbReference type="PRINTS" id="PR00237">
    <property type="entry name" value="GPCRRHODOPSN"/>
</dbReference>
<feature type="transmembrane region" description="Helical" evidence="12">
    <location>
        <begin position="40"/>
        <end position="62"/>
    </location>
</feature>
<feature type="transmembrane region" description="Helical" evidence="12">
    <location>
        <begin position="251"/>
        <end position="273"/>
    </location>
</feature>
<evidence type="ECO:0000256" key="8">
    <source>
        <dbReference type="ARBA" id="ARBA00023136"/>
    </source>
</evidence>
<dbReference type="PANTHER" id="PTHR48001">
    <property type="entry name" value="OLFACTORY RECEPTOR"/>
    <property type="match status" value="1"/>
</dbReference>
<dbReference type="SUPFAM" id="SSF81321">
    <property type="entry name" value="Family A G protein-coupled receptor-like"/>
    <property type="match status" value="1"/>
</dbReference>
<evidence type="ECO:0000256" key="3">
    <source>
        <dbReference type="ARBA" id="ARBA00022606"/>
    </source>
</evidence>
<keyword evidence="6 12" id="KW-1133">Transmembrane helix</keyword>
<dbReference type="AlphaFoldDB" id="A0A5E4D719"/>
<keyword evidence="2 12" id="KW-1003">Cell membrane</keyword>
<keyword evidence="9 11" id="KW-0675">Receptor</keyword>
<evidence type="ECO:0000256" key="7">
    <source>
        <dbReference type="ARBA" id="ARBA00023040"/>
    </source>
</evidence>
<keyword evidence="10 11" id="KW-0807">Transducer</keyword>
<dbReference type="InterPro" id="IPR000725">
    <property type="entry name" value="Olfact_rcpt"/>
</dbReference>
<evidence type="ECO:0000256" key="10">
    <source>
        <dbReference type="ARBA" id="ARBA00023224"/>
    </source>
</evidence>
<sequence length="323" mass="36140">MTHQSPSANQCPNNTETQHRTHISEFQLISLSEDPDKQPLLFGLFLSMYLVTVLGNLLIILAVSSDPHLHTPMYFFLSNLSLADIGFISTTVPKVLVNIQTHSRAISYVGCLTQMSLFLIFGSMDALLLTVMAYDRYVAICHPLHYLVIMNPQLCGLLVLVSFFISLFDSQLHNLIILQFTNFKGVEISNFFCDPSQLLNLACPDTFFNNILKYFLGAIYGISPISGILFSYYKIISSILRIPSSGGRYKVFYTCGSHLAVVCLFYGTGFGAYLGSAVSHSPRKVVVASVMYTEVTPMLNPFIYSLRNRDIKSALRRLHSRTV</sequence>
<dbReference type="Proteomes" id="UP000335636">
    <property type="component" value="Unassembled WGS sequence"/>
</dbReference>
<dbReference type="Pfam" id="PF13853">
    <property type="entry name" value="7tm_4"/>
    <property type="match status" value="1"/>
</dbReference>
<feature type="transmembrane region" description="Helical" evidence="12">
    <location>
        <begin position="146"/>
        <end position="168"/>
    </location>
</feature>
<evidence type="ECO:0000256" key="2">
    <source>
        <dbReference type="ARBA" id="ARBA00022475"/>
    </source>
</evidence>
<dbReference type="FunFam" id="1.20.1070.10:FF:000009">
    <property type="entry name" value="Olfactory receptor"/>
    <property type="match status" value="1"/>
</dbReference>
<feature type="transmembrane region" description="Helical" evidence="12">
    <location>
        <begin position="74"/>
        <end position="93"/>
    </location>
</feature>
<keyword evidence="8 12" id="KW-0472">Membrane</keyword>
<dbReference type="InterPro" id="IPR017452">
    <property type="entry name" value="GPCR_Rhodpsn_7TM"/>
</dbReference>
<evidence type="ECO:0000313" key="14">
    <source>
        <dbReference type="EMBL" id="VTJ89796.1"/>
    </source>
</evidence>
<reference evidence="14" key="1">
    <citation type="submission" date="2019-04" db="EMBL/GenBank/DDBJ databases">
        <authorList>
            <person name="Alioto T."/>
            <person name="Alioto T."/>
        </authorList>
    </citation>
    <scope>NUCLEOTIDE SEQUENCE [LARGE SCALE GENOMIC DNA]</scope>
</reference>
<name>A0A5E4D719_MARMO</name>
<evidence type="ECO:0000313" key="15">
    <source>
        <dbReference type="Proteomes" id="UP000335636"/>
    </source>
</evidence>
<evidence type="ECO:0000259" key="13">
    <source>
        <dbReference type="PROSITE" id="PS50262"/>
    </source>
</evidence>
<feature type="domain" description="G-protein coupled receptors family 1 profile" evidence="13">
    <location>
        <begin position="55"/>
        <end position="304"/>
    </location>
</feature>
<dbReference type="PRINTS" id="PR00245">
    <property type="entry name" value="OLFACTORYR"/>
</dbReference>
<dbReference type="GO" id="GO:0004984">
    <property type="term" value="F:olfactory receptor activity"/>
    <property type="evidence" value="ECO:0007669"/>
    <property type="project" value="InterPro"/>
</dbReference>
<keyword evidence="3 12" id="KW-0716">Sensory transduction</keyword>
<accession>A0A5E4D719</accession>
<evidence type="ECO:0000256" key="1">
    <source>
        <dbReference type="ARBA" id="ARBA00004651"/>
    </source>
</evidence>
<dbReference type="InterPro" id="IPR000276">
    <property type="entry name" value="GPCR_Rhodpsn"/>
</dbReference>
<comment type="subcellular location">
    <subcellularLocation>
        <location evidence="1 12">Cell membrane</location>
        <topology evidence="1 12">Multi-pass membrane protein</topology>
    </subcellularLocation>
</comment>
<protein>
    <recommendedName>
        <fullName evidence="12">Olfactory receptor</fullName>
    </recommendedName>
</protein>
<dbReference type="CDD" id="cd15234">
    <property type="entry name" value="7tmA_OR7-like"/>
    <property type="match status" value="1"/>
</dbReference>
<feature type="transmembrane region" description="Helical" evidence="12">
    <location>
        <begin position="105"/>
        <end position="134"/>
    </location>
</feature>
<dbReference type="GO" id="GO:0004930">
    <property type="term" value="F:G protein-coupled receptor activity"/>
    <property type="evidence" value="ECO:0007669"/>
    <property type="project" value="UniProtKB-KW"/>
</dbReference>
<dbReference type="PROSITE" id="PS00237">
    <property type="entry name" value="G_PROTEIN_RECEP_F1_1"/>
    <property type="match status" value="1"/>
</dbReference>
<dbReference type="GO" id="GO:0005886">
    <property type="term" value="C:plasma membrane"/>
    <property type="evidence" value="ECO:0007669"/>
    <property type="project" value="UniProtKB-SubCell"/>
</dbReference>
<comment type="similarity">
    <text evidence="11">Belongs to the G-protein coupled receptor 1 family.</text>
</comment>
<comment type="caution">
    <text evidence="14">The sequence shown here is derived from an EMBL/GenBank/DDBJ whole genome shotgun (WGS) entry which is preliminary data.</text>
</comment>
<evidence type="ECO:0000256" key="11">
    <source>
        <dbReference type="RuleBase" id="RU000688"/>
    </source>
</evidence>
<dbReference type="Gene3D" id="1.20.1070.10">
    <property type="entry name" value="Rhodopsin 7-helix transmembrane proteins"/>
    <property type="match status" value="1"/>
</dbReference>
<organism evidence="14 15">
    <name type="scientific">Marmota monax</name>
    <name type="common">Woodchuck</name>
    <dbReference type="NCBI Taxonomy" id="9995"/>
    <lineage>
        <taxon>Eukaryota</taxon>
        <taxon>Metazoa</taxon>
        <taxon>Chordata</taxon>
        <taxon>Craniata</taxon>
        <taxon>Vertebrata</taxon>
        <taxon>Euteleostomi</taxon>
        <taxon>Mammalia</taxon>
        <taxon>Eutheria</taxon>
        <taxon>Euarchontoglires</taxon>
        <taxon>Glires</taxon>
        <taxon>Rodentia</taxon>
        <taxon>Sciuromorpha</taxon>
        <taxon>Sciuridae</taxon>
        <taxon>Xerinae</taxon>
        <taxon>Marmotini</taxon>
        <taxon>Marmota</taxon>
    </lineage>
</organism>
<dbReference type="PROSITE" id="PS50262">
    <property type="entry name" value="G_PROTEIN_RECEP_F1_2"/>
    <property type="match status" value="1"/>
</dbReference>
<evidence type="ECO:0000256" key="6">
    <source>
        <dbReference type="ARBA" id="ARBA00022989"/>
    </source>
</evidence>
<evidence type="ECO:0000256" key="5">
    <source>
        <dbReference type="ARBA" id="ARBA00022725"/>
    </source>
</evidence>
<evidence type="ECO:0000256" key="4">
    <source>
        <dbReference type="ARBA" id="ARBA00022692"/>
    </source>
</evidence>
<feature type="transmembrane region" description="Helical" evidence="12">
    <location>
        <begin position="211"/>
        <end position="230"/>
    </location>
</feature>